<comment type="caution">
    <text evidence="4">The sequence shown here is derived from an EMBL/GenBank/DDBJ whole genome shotgun (WGS) entry which is preliminary data.</text>
</comment>
<sequence>MMNRRFTSAAIAAATSLALLAGTGSAVADDADATIHATTNSSGSSVKAGADVDGGKKDGSSVNDVTAKIKDTLGSSKDNADNKNGSSVNDVTAKIKDTLGSSKDNADNKNGSSVNDVTAKIKDALGSSKDNADNKNGSSVNDVTAKIKDALGSSKDKESDSNANGGFKLVLGLGALALVFSFAYNWAVQNHLIAPLFR</sequence>
<evidence type="ECO:0000313" key="5">
    <source>
        <dbReference type="Proteomes" id="UP000625574"/>
    </source>
</evidence>
<reference evidence="4 5" key="1">
    <citation type="submission" date="2020-12" db="EMBL/GenBank/DDBJ databases">
        <title>Genome public.</title>
        <authorList>
            <person name="Sun Q."/>
        </authorList>
    </citation>
    <scope>NUCLEOTIDE SEQUENCE [LARGE SCALE GENOMIC DNA]</scope>
    <source>
        <strain evidence="4 5">CCM 8864</strain>
    </source>
</reference>
<dbReference type="RefSeq" id="WP_198735631.1">
    <property type="nucleotide sequence ID" value="NZ_JAEIOT010000005.1"/>
</dbReference>
<keyword evidence="3" id="KW-0732">Signal</keyword>
<organism evidence="4 5">
    <name type="scientific">Corynebacterium marambiense</name>
    <dbReference type="NCBI Taxonomy" id="2765364"/>
    <lineage>
        <taxon>Bacteria</taxon>
        <taxon>Bacillati</taxon>
        <taxon>Actinomycetota</taxon>
        <taxon>Actinomycetes</taxon>
        <taxon>Mycobacteriales</taxon>
        <taxon>Corynebacteriaceae</taxon>
        <taxon>Corynebacterium</taxon>
    </lineage>
</organism>
<protein>
    <recommendedName>
        <fullName evidence="6">Secreted protein</fullName>
    </recommendedName>
</protein>
<gene>
    <name evidence="4" type="ORF">JDV76_04255</name>
</gene>
<feature type="transmembrane region" description="Helical" evidence="2">
    <location>
        <begin position="169"/>
        <end position="188"/>
    </location>
</feature>
<name>A0ABS0VX47_9CORY</name>
<dbReference type="Proteomes" id="UP000625574">
    <property type="component" value="Unassembled WGS sequence"/>
</dbReference>
<keyword evidence="2" id="KW-0472">Membrane</keyword>
<evidence type="ECO:0008006" key="6">
    <source>
        <dbReference type="Google" id="ProtNLM"/>
    </source>
</evidence>
<evidence type="ECO:0000256" key="2">
    <source>
        <dbReference type="SAM" id="Phobius"/>
    </source>
</evidence>
<feature type="signal peptide" evidence="3">
    <location>
        <begin position="1"/>
        <end position="28"/>
    </location>
</feature>
<evidence type="ECO:0000313" key="4">
    <source>
        <dbReference type="EMBL" id="MBI9000185.1"/>
    </source>
</evidence>
<keyword evidence="5" id="KW-1185">Reference proteome</keyword>
<dbReference type="EMBL" id="JAEIOT010000005">
    <property type="protein sequence ID" value="MBI9000185.1"/>
    <property type="molecule type" value="Genomic_DNA"/>
</dbReference>
<evidence type="ECO:0000256" key="3">
    <source>
        <dbReference type="SAM" id="SignalP"/>
    </source>
</evidence>
<keyword evidence="2" id="KW-0812">Transmembrane</keyword>
<feature type="chain" id="PRO_5045087122" description="Secreted protein" evidence="3">
    <location>
        <begin position="29"/>
        <end position="198"/>
    </location>
</feature>
<feature type="region of interest" description="Disordered" evidence="1">
    <location>
        <begin position="37"/>
        <end position="63"/>
    </location>
</feature>
<proteinExistence type="predicted"/>
<evidence type="ECO:0000256" key="1">
    <source>
        <dbReference type="SAM" id="MobiDB-lite"/>
    </source>
</evidence>
<accession>A0ABS0VX47</accession>
<keyword evidence="2" id="KW-1133">Transmembrane helix</keyword>